<organism evidence="2 3">
    <name type="scientific">Tumebacillus lipolyticus</name>
    <dbReference type="NCBI Taxonomy" id="1280370"/>
    <lineage>
        <taxon>Bacteria</taxon>
        <taxon>Bacillati</taxon>
        <taxon>Bacillota</taxon>
        <taxon>Bacilli</taxon>
        <taxon>Bacillales</taxon>
        <taxon>Alicyclobacillaceae</taxon>
        <taxon>Tumebacillus</taxon>
    </lineage>
</organism>
<protein>
    <submittedName>
        <fullName evidence="2">RNA polymerase sigma factor</fullName>
    </submittedName>
</protein>
<sequence>MTQPAQLPIGPQFSNPLLKSFLAEPENQRLFCQGEAEELERRFADHYFERRFLSFIRKHIHYEAQHLLRRLRRKQQVEPLLLNRKVSDEEGTGFEAVTLLADRTASVEERVVGRTIDLTDLTSNEQLHVALQTLSPKQQLVLHLLFVEGLSELEAADVLSISQQAVNKSKGKALEQIRRQLGVQAKKAKPRQERW</sequence>
<dbReference type="Proteomes" id="UP001597343">
    <property type="component" value="Unassembled WGS sequence"/>
</dbReference>
<reference evidence="3" key="1">
    <citation type="journal article" date="2019" name="Int. J. Syst. Evol. Microbiol.">
        <title>The Global Catalogue of Microorganisms (GCM) 10K type strain sequencing project: providing services to taxonomists for standard genome sequencing and annotation.</title>
        <authorList>
            <consortium name="The Broad Institute Genomics Platform"/>
            <consortium name="The Broad Institute Genome Sequencing Center for Infectious Disease"/>
            <person name="Wu L."/>
            <person name="Ma J."/>
        </authorList>
    </citation>
    <scope>NUCLEOTIDE SEQUENCE [LARGE SCALE GENOMIC DNA]</scope>
    <source>
        <strain evidence="3">CGMCC 1.13574</strain>
    </source>
</reference>
<dbReference type="InterPro" id="IPR014284">
    <property type="entry name" value="RNA_pol_sigma-70_dom"/>
</dbReference>
<comment type="caution">
    <text evidence="2">The sequence shown here is derived from an EMBL/GenBank/DDBJ whole genome shotgun (WGS) entry which is preliminary data.</text>
</comment>
<proteinExistence type="predicted"/>
<dbReference type="InterPro" id="IPR013324">
    <property type="entry name" value="RNA_pol_sigma_r3/r4-like"/>
</dbReference>
<dbReference type="RefSeq" id="WP_386044771.1">
    <property type="nucleotide sequence ID" value="NZ_JBHUIO010000005.1"/>
</dbReference>
<accession>A0ABW4ZU40</accession>
<gene>
    <name evidence="2" type="ORF">ACFSOY_05980</name>
</gene>
<dbReference type="NCBIfam" id="TIGR02937">
    <property type="entry name" value="sigma70-ECF"/>
    <property type="match status" value="1"/>
</dbReference>
<dbReference type="InterPro" id="IPR007630">
    <property type="entry name" value="RNA_pol_sigma70_r4"/>
</dbReference>
<dbReference type="InterPro" id="IPR036388">
    <property type="entry name" value="WH-like_DNA-bd_sf"/>
</dbReference>
<dbReference type="SUPFAM" id="SSF88659">
    <property type="entry name" value="Sigma3 and sigma4 domains of RNA polymerase sigma factors"/>
    <property type="match status" value="1"/>
</dbReference>
<keyword evidence="3" id="KW-1185">Reference proteome</keyword>
<feature type="domain" description="RNA polymerase sigma-70 region 4" evidence="1">
    <location>
        <begin position="130"/>
        <end position="178"/>
    </location>
</feature>
<dbReference type="Gene3D" id="1.10.10.10">
    <property type="entry name" value="Winged helix-like DNA-binding domain superfamily/Winged helix DNA-binding domain"/>
    <property type="match status" value="1"/>
</dbReference>
<evidence type="ECO:0000259" key="1">
    <source>
        <dbReference type="Pfam" id="PF04545"/>
    </source>
</evidence>
<evidence type="ECO:0000313" key="2">
    <source>
        <dbReference type="EMBL" id="MFD2169538.1"/>
    </source>
</evidence>
<evidence type="ECO:0000313" key="3">
    <source>
        <dbReference type="Proteomes" id="UP001597343"/>
    </source>
</evidence>
<dbReference type="EMBL" id="JBHUIO010000005">
    <property type="protein sequence ID" value="MFD2169538.1"/>
    <property type="molecule type" value="Genomic_DNA"/>
</dbReference>
<dbReference type="Pfam" id="PF04545">
    <property type="entry name" value="Sigma70_r4"/>
    <property type="match status" value="1"/>
</dbReference>
<name>A0ABW4ZU40_9BACL</name>